<accession>A0A6G0SZZ3</accession>
<dbReference type="GO" id="GO:0010564">
    <property type="term" value="P:regulation of cell cycle process"/>
    <property type="evidence" value="ECO:0007669"/>
    <property type="project" value="TreeGrafter"/>
</dbReference>
<dbReference type="Proteomes" id="UP000475862">
    <property type="component" value="Unassembled WGS sequence"/>
</dbReference>
<reference evidence="2 3" key="1">
    <citation type="submission" date="2019-08" db="EMBL/GenBank/DDBJ databases">
        <title>The genome of the soybean aphid Biotype 1, its phylome, world population structure and adaptation to the North American continent.</title>
        <authorList>
            <person name="Giordano R."/>
            <person name="Donthu R.K."/>
            <person name="Hernandez A.G."/>
            <person name="Wright C.L."/>
            <person name="Zimin A.V."/>
        </authorList>
    </citation>
    <scope>NUCLEOTIDE SEQUENCE [LARGE SCALE GENOMIC DNA]</scope>
    <source>
        <tissue evidence="2">Whole aphids</tissue>
    </source>
</reference>
<organism evidence="2 3">
    <name type="scientific">Aphis glycines</name>
    <name type="common">Soybean aphid</name>
    <dbReference type="NCBI Taxonomy" id="307491"/>
    <lineage>
        <taxon>Eukaryota</taxon>
        <taxon>Metazoa</taxon>
        <taxon>Ecdysozoa</taxon>
        <taxon>Arthropoda</taxon>
        <taxon>Hexapoda</taxon>
        <taxon>Insecta</taxon>
        <taxon>Pterygota</taxon>
        <taxon>Neoptera</taxon>
        <taxon>Paraneoptera</taxon>
        <taxon>Hemiptera</taxon>
        <taxon>Sternorrhyncha</taxon>
        <taxon>Aphidomorpha</taxon>
        <taxon>Aphidoidea</taxon>
        <taxon>Aphididae</taxon>
        <taxon>Aphidini</taxon>
        <taxon>Aphis</taxon>
        <taxon>Aphis</taxon>
    </lineage>
</organism>
<comment type="caution">
    <text evidence="2">The sequence shown here is derived from an EMBL/GenBank/DDBJ whole genome shotgun (WGS) entry which is preliminary data.</text>
</comment>
<feature type="coiled-coil region" evidence="1">
    <location>
        <begin position="302"/>
        <end position="413"/>
    </location>
</feature>
<dbReference type="AlphaFoldDB" id="A0A6G0SZZ3"/>
<dbReference type="GO" id="GO:0005815">
    <property type="term" value="C:microtubule organizing center"/>
    <property type="evidence" value="ECO:0007669"/>
    <property type="project" value="TreeGrafter"/>
</dbReference>
<dbReference type="PANTHER" id="PTHR21574">
    <property type="entry name" value="CENTROSOMAL PROTEIN OF 120 KDA"/>
    <property type="match status" value="1"/>
</dbReference>
<evidence type="ECO:0000313" key="2">
    <source>
        <dbReference type="EMBL" id="KAE9523251.1"/>
    </source>
</evidence>
<feature type="non-terminal residue" evidence="2">
    <location>
        <position position="1"/>
    </location>
</feature>
<evidence type="ECO:0000313" key="3">
    <source>
        <dbReference type="Proteomes" id="UP000475862"/>
    </source>
</evidence>
<dbReference type="InterPro" id="IPR039893">
    <property type="entry name" value="CEP120-like"/>
</dbReference>
<dbReference type="Gene3D" id="2.60.40.150">
    <property type="entry name" value="C2 domain"/>
    <property type="match status" value="1"/>
</dbReference>
<proteinExistence type="predicted"/>
<keyword evidence="1" id="KW-0175">Coiled coil</keyword>
<sequence>YGFGLIRGSIEVHATFMNQKIITPKIPVHQNELKIISDIIWYMNNASLKKSKMSNTSIRVECFHIPINKTNSNEKLGYLLLKLKGAQTINPISSDRIDIKPYKLIGSKSGSYELNLSLRIEDFNDKVTKTLPEKIQNTKSKNKNDLKIVEDYNHTEKNIEIVSPKSDENNMLGQIESLSKNYKPQNVFNFDVQQRLIEELEDWKEKQMILFNEKMKMKEEQLLKDFNNKWSDDRKHNEEKLTYSMSKCKELAKDLDNMSDKLKERDAIITAKKLELTCQKDSMDHKYIGLVQNIQSSNAQTINDMSNKIFELETQLHESEKLNNLLRKENEVLKYDINTNCGLQVKELEKNISNLESKIEEANKSCMFFKERWITSIRKLNELYTKFHEAKTNKNLFNTKQNIQNKMNDKLEESKQDELKLRTLLNDLGKLRQDMPNTNYLVL</sequence>
<evidence type="ECO:0000256" key="1">
    <source>
        <dbReference type="SAM" id="Coils"/>
    </source>
</evidence>
<name>A0A6G0SZZ3_APHGL</name>
<dbReference type="InterPro" id="IPR035892">
    <property type="entry name" value="C2_domain_sf"/>
</dbReference>
<dbReference type="OrthoDB" id="332250at2759"/>
<dbReference type="EMBL" id="VYZN01000081">
    <property type="protein sequence ID" value="KAE9523251.1"/>
    <property type="molecule type" value="Genomic_DNA"/>
</dbReference>
<dbReference type="PANTHER" id="PTHR21574:SF0">
    <property type="entry name" value="CENTROSOMAL PROTEIN OF 120 KDA"/>
    <property type="match status" value="1"/>
</dbReference>
<keyword evidence="3" id="KW-1185">Reference proteome</keyword>
<protein>
    <submittedName>
        <fullName evidence="2">Uncharacterized protein</fullName>
    </submittedName>
</protein>
<gene>
    <name evidence="2" type="ORF">AGLY_016351</name>
</gene>